<name>A0A7U7EPP9_9GAMM</name>
<accession>A0A7U7EPP9</accession>
<evidence type="ECO:0000256" key="2">
    <source>
        <dbReference type="ARBA" id="ARBA00019992"/>
    </source>
</evidence>
<evidence type="ECO:0000313" key="6">
    <source>
        <dbReference type="Proteomes" id="UP000583387"/>
    </source>
</evidence>
<evidence type="ECO:0000313" key="5">
    <source>
        <dbReference type="EMBL" id="CAD5108914.1"/>
    </source>
</evidence>
<comment type="similarity">
    <text evidence="1">Belongs to the TTC38 family.</text>
</comment>
<dbReference type="PANTHER" id="PTHR16263:SF4">
    <property type="entry name" value="TETRATRICOPEPTIDE REPEAT PROTEIN 38"/>
    <property type="match status" value="1"/>
</dbReference>
<dbReference type="Gene3D" id="1.25.40.10">
    <property type="entry name" value="Tetratricopeptide repeat domain"/>
    <property type="match status" value="1"/>
</dbReference>
<dbReference type="AlphaFoldDB" id="A0A7U7EPP9"/>
<dbReference type="CDD" id="cd05804">
    <property type="entry name" value="StaR_like"/>
    <property type="match status" value="1"/>
</dbReference>
<dbReference type="EMBL" id="CAJFCI010000064">
    <property type="protein sequence ID" value="CAD5108914.1"/>
    <property type="molecule type" value="Genomic_DNA"/>
</dbReference>
<comment type="caution">
    <text evidence="5">The sequence shown here is derived from an EMBL/GenBank/DDBJ whole genome shotgun (WGS) entry which is preliminary data.</text>
</comment>
<keyword evidence="6" id="KW-1185">Reference proteome</keyword>
<evidence type="ECO:0000256" key="4">
    <source>
        <dbReference type="ARBA" id="ARBA00022803"/>
    </source>
</evidence>
<proteinExistence type="inferred from homology"/>
<dbReference type="InterPro" id="IPR011990">
    <property type="entry name" value="TPR-like_helical_dom_sf"/>
</dbReference>
<organism evidence="5 6">
    <name type="scientific">Zestomonas carbonaria</name>
    <dbReference type="NCBI Taxonomy" id="2762745"/>
    <lineage>
        <taxon>Bacteria</taxon>
        <taxon>Pseudomonadati</taxon>
        <taxon>Pseudomonadota</taxon>
        <taxon>Gammaproteobacteria</taxon>
        <taxon>Pseudomonadales</taxon>
        <taxon>Pseudomonadaceae</taxon>
        <taxon>Zestomonas</taxon>
    </lineage>
</organism>
<keyword evidence="3" id="KW-0677">Repeat</keyword>
<dbReference type="SUPFAM" id="SSF48452">
    <property type="entry name" value="TPR-like"/>
    <property type="match status" value="2"/>
</dbReference>
<dbReference type="Proteomes" id="UP000583387">
    <property type="component" value="Unassembled WGS sequence"/>
</dbReference>
<gene>
    <name evidence="5" type="ORF">PSEWESI4_03210</name>
</gene>
<evidence type="ECO:0000256" key="3">
    <source>
        <dbReference type="ARBA" id="ARBA00022737"/>
    </source>
</evidence>
<dbReference type="InterPro" id="IPR033891">
    <property type="entry name" value="TTC38"/>
</dbReference>
<dbReference type="RefSeq" id="WP_187672232.1">
    <property type="nucleotide sequence ID" value="NZ_CAJFCI010000064.1"/>
</dbReference>
<evidence type="ECO:0000256" key="1">
    <source>
        <dbReference type="ARBA" id="ARBA00005857"/>
    </source>
</evidence>
<keyword evidence="4" id="KW-0802">TPR repeat</keyword>
<protein>
    <recommendedName>
        <fullName evidence="2">Tetratricopeptide repeat protein 38</fullName>
    </recommendedName>
</protein>
<reference evidence="5 6" key="1">
    <citation type="submission" date="2020-08" db="EMBL/GenBank/DDBJ databases">
        <authorList>
            <person name="Criscuolo A."/>
        </authorList>
    </citation>
    <scope>NUCLEOTIDE SEQUENCE [LARGE SCALE GENOMIC DNA]</scope>
    <source>
        <strain evidence="5">CIP111764</strain>
    </source>
</reference>
<sequence>MKDSNGYELSGCNAQALDLLELALHQFRCFANDPLASADAALAAAPELVMGHVLRAWLHLLSTEAPAVEVAREALASARALPHNEREALHLRAIGQLCTGQWYAAGRTLEDLGIAYPHDSLALQAGQQIDFFTGDSRMLRDRIARAMPHWSRAVPGYHAVLGMYAFGLEECGDYSLAERLGRQAVELEPRDAWAQHAVAHVLEMQGRREEGIRWMRGNPGWQRDSFLAVHNWWHLALHHLELGDHASVLDLFDGPIDGQRSNLQMEMLDACALLWRLQLRGVDVGGRWQSLAERWAPSATAGHYVFNDLHATMAFVCAGRHDLLDALLDAQAEAARRNDDNALFTREVGAAATQAVVAYATGLYARCVALLRTVRSQAHRFGGSHAQRDLLDQTLIAAAHRAGETALARALETERSLLAAQRHPVGWQAAA</sequence>
<dbReference type="PANTHER" id="PTHR16263">
    <property type="entry name" value="TETRATRICOPEPTIDE REPEAT PROTEIN 38"/>
    <property type="match status" value="1"/>
</dbReference>